<keyword evidence="4 5" id="KW-0472">Membrane</keyword>
<reference evidence="6 7" key="1">
    <citation type="submission" date="2020-11" db="EMBL/GenBank/DDBJ databases">
        <title>genome sequence of strain KACC 18849.</title>
        <authorList>
            <person name="Gao J."/>
            <person name="Zhang X."/>
        </authorList>
    </citation>
    <scope>NUCLEOTIDE SEQUENCE [LARGE SCALE GENOMIC DNA]</scope>
    <source>
        <strain evidence="6 7">KACC 18849</strain>
    </source>
</reference>
<sequence length="393" mass="42547">MTDQKGGGLLRAREGGHARVTYVELFFDLVFVFAITQLSHGLIGHPSLLGVLETGLLLMAVWWAWVYTAWVTNWLDPERPPVRIMLFVVMAAGMVLAMAIPQAFEGRGLLFALAYVAIQVGRSLFTLWCVRRDENLRLNFLRISAWLIVSGVLWIAGGLAHDEIRLACWAAAIAIEYASPAAGFWTPGLGRSKTADWTVEGAHLAERCALFTIIALGESILVMGATAASLEWTPAVTTAFISSFVASLAMWWIYFSYTAEAASESISHSDDPGRVARRAYTYSHLLPVAGIIVAAVGDEWVIHHPVGHADLKTAMALIGGPLLFLLGGTLFKKAIFRIWSPSRVAGMAALALLALVAMSVSPLVLSLLTTAVLLAVAAWESLAIKRRGKHLGD</sequence>
<proteinExistence type="predicted"/>
<feature type="transmembrane region" description="Helical" evidence="5">
    <location>
        <begin position="314"/>
        <end position="331"/>
    </location>
</feature>
<gene>
    <name evidence="6" type="ORF">I4Q42_16765</name>
</gene>
<feature type="transmembrane region" description="Helical" evidence="5">
    <location>
        <begin position="110"/>
        <end position="128"/>
    </location>
</feature>
<keyword evidence="2 5" id="KW-0812">Transmembrane</keyword>
<feature type="transmembrane region" description="Helical" evidence="5">
    <location>
        <begin position="166"/>
        <end position="187"/>
    </location>
</feature>
<evidence type="ECO:0000313" key="6">
    <source>
        <dbReference type="EMBL" id="MBI1685324.1"/>
    </source>
</evidence>
<evidence type="ECO:0000256" key="1">
    <source>
        <dbReference type="ARBA" id="ARBA00004141"/>
    </source>
</evidence>
<dbReference type="PANTHER" id="PTHR36840">
    <property type="entry name" value="BLL5714 PROTEIN"/>
    <property type="match status" value="1"/>
</dbReference>
<evidence type="ECO:0000313" key="7">
    <source>
        <dbReference type="Proteomes" id="UP000639859"/>
    </source>
</evidence>
<feature type="transmembrane region" description="Helical" evidence="5">
    <location>
        <begin position="363"/>
        <end position="384"/>
    </location>
</feature>
<evidence type="ECO:0000256" key="5">
    <source>
        <dbReference type="SAM" id="Phobius"/>
    </source>
</evidence>
<dbReference type="PANTHER" id="PTHR36840:SF1">
    <property type="entry name" value="BLL5714 PROTEIN"/>
    <property type="match status" value="1"/>
</dbReference>
<feature type="transmembrane region" description="Helical" evidence="5">
    <location>
        <begin position="208"/>
        <end position="230"/>
    </location>
</feature>
<feature type="transmembrane region" description="Helical" evidence="5">
    <location>
        <begin position="140"/>
        <end position="160"/>
    </location>
</feature>
<comment type="caution">
    <text evidence="6">The sequence shown here is derived from an EMBL/GenBank/DDBJ whole genome shotgun (WGS) entry which is preliminary data.</text>
</comment>
<comment type="subcellular location">
    <subcellularLocation>
        <location evidence="1">Membrane</location>
        <topology evidence="1">Multi-pass membrane protein</topology>
    </subcellularLocation>
</comment>
<organism evidence="6 7">
    <name type="scientific">Caulobacter hibisci</name>
    <dbReference type="NCBI Taxonomy" id="2035993"/>
    <lineage>
        <taxon>Bacteria</taxon>
        <taxon>Pseudomonadati</taxon>
        <taxon>Pseudomonadota</taxon>
        <taxon>Alphaproteobacteria</taxon>
        <taxon>Caulobacterales</taxon>
        <taxon>Caulobacteraceae</taxon>
        <taxon>Caulobacter</taxon>
    </lineage>
</organism>
<evidence type="ECO:0000256" key="2">
    <source>
        <dbReference type="ARBA" id="ARBA00022692"/>
    </source>
</evidence>
<dbReference type="Proteomes" id="UP000639859">
    <property type="component" value="Unassembled WGS sequence"/>
</dbReference>
<feature type="transmembrane region" description="Helical" evidence="5">
    <location>
        <begin position="21"/>
        <end position="43"/>
    </location>
</feature>
<dbReference type="InterPro" id="IPR027469">
    <property type="entry name" value="Cation_efflux_TMD_sf"/>
</dbReference>
<feature type="transmembrane region" description="Helical" evidence="5">
    <location>
        <begin position="84"/>
        <end position="104"/>
    </location>
</feature>
<keyword evidence="3 5" id="KW-1133">Transmembrane helix</keyword>
<evidence type="ECO:0000256" key="4">
    <source>
        <dbReference type="ARBA" id="ARBA00023136"/>
    </source>
</evidence>
<dbReference type="InterPro" id="IPR010640">
    <property type="entry name" value="Low_temperature_requirement_A"/>
</dbReference>
<protein>
    <submittedName>
        <fullName evidence="6">Low temperature requirement protein A</fullName>
    </submittedName>
</protein>
<accession>A0ABS0T0E2</accession>
<dbReference type="EMBL" id="JADWOX010000012">
    <property type="protein sequence ID" value="MBI1685324.1"/>
    <property type="molecule type" value="Genomic_DNA"/>
</dbReference>
<dbReference type="SUPFAM" id="SSF161111">
    <property type="entry name" value="Cation efflux protein transmembrane domain-like"/>
    <property type="match status" value="1"/>
</dbReference>
<feature type="transmembrane region" description="Helical" evidence="5">
    <location>
        <begin position="279"/>
        <end position="302"/>
    </location>
</feature>
<evidence type="ECO:0000256" key="3">
    <source>
        <dbReference type="ARBA" id="ARBA00022989"/>
    </source>
</evidence>
<feature type="transmembrane region" description="Helical" evidence="5">
    <location>
        <begin position="55"/>
        <end position="72"/>
    </location>
</feature>
<keyword evidence="7" id="KW-1185">Reference proteome</keyword>
<dbReference type="RefSeq" id="WP_198577228.1">
    <property type="nucleotide sequence ID" value="NZ_JADWOX010000012.1"/>
</dbReference>
<dbReference type="Pfam" id="PF06772">
    <property type="entry name" value="LtrA"/>
    <property type="match status" value="1"/>
</dbReference>
<feature type="transmembrane region" description="Helical" evidence="5">
    <location>
        <begin position="236"/>
        <end position="258"/>
    </location>
</feature>
<name>A0ABS0T0E2_9CAUL</name>